<dbReference type="KEGG" id="hoh:Hoch_0337"/>
<gene>
    <name evidence="2" type="ordered locus">Hoch_0337</name>
</gene>
<evidence type="ECO:0000256" key="1">
    <source>
        <dbReference type="SAM" id="MobiDB-lite"/>
    </source>
</evidence>
<sequence>MPRIRPARSHAASIEAPVRGNKMTDQAHLGIVGLWVSRHSAIRQVSLEGKPAGDSGCLSVQCWEVNTLSARCLCKEKHAGRRGSPHAFVEGRRRGLAVVKKALRDTRLRYAGAMPPAPASVGVCREIVPSRHREAMLAGITSPPIRECGARSRGPFSGAGSCLRAHGCGCSRARGRRGRSWTVQTRYETPKLVPGKSSGHSDSGSAKTDLALTKLGYRCRISDR</sequence>
<dbReference type="EMBL" id="CP001804">
    <property type="protein sequence ID" value="ACY12978.1"/>
    <property type="molecule type" value="Genomic_DNA"/>
</dbReference>
<feature type="region of interest" description="Disordered" evidence="1">
    <location>
        <begin position="179"/>
        <end position="207"/>
    </location>
</feature>
<evidence type="ECO:0000313" key="2">
    <source>
        <dbReference type="EMBL" id="ACY12978.1"/>
    </source>
</evidence>
<dbReference type="AlphaFoldDB" id="D0LIU9"/>
<organism evidence="2 3">
    <name type="scientific">Haliangium ochraceum (strain DSM 14365 / JCM 11303 / SMP-2)</name>
    <dbReference type="NCBI Taxonomy" id="502025"/>
    <lineage>
        <taxon>Bacteria</taxon>
        <taxon>Pseudomonadati</taxon>
        <taxon>Myxococcota</taxon>
        <taxon>Polyangia</taxon>
        <taxon>Haliangiales</taxon>
        <taxon>Kofleriaceae</taxon>
        <taxon>Haliangium</taxon>
    </lineage>
</organism>
<proteinExistence type="predicted"/>
<evidence type="ECO:0000313" key="3">
    <source>
        <dbReference type="Proteomes" id="UP000001880"/>
    </source>
</evidence>
<dbReference type="HOGENOM" id="CLU_1233639_0_0_7"/>
<dbReference type="STRING" id="502025.Hoch_0337"/>
<name>D0LIU9_HALO1</name>
<reference evidence="2 3" key="1">
    <citation type="journal article" date="2010" name="Stand. Genomic Sci.">
        <title>Complete genome sequence of Haliangium ochraceum type strain (SMP-2).</title>
        <authorList>
            <consortium name="US DOE Joint Genome Institute (JGI-PGF)"/>
            <person name="Ivanova N."/>
            <person name="Daum C."/>
            <person name="Lang E."/>
            <person name="Abt B."/>
            <person name="Kopitz M."/>
            <person name="Saunders E."/>
            <person name="Lapidus A."/>
            <person name="Lucas S."/>
            <person name="Glavina Del Rio T."/>
            <person name="Nolan M."/>
            <person name="Tice H."/>
            <person name="Copeland A."/>
            <person name="Cheng J.F."/>
            <person name="Chen F."/>
            <person name="Bruce D."/>
            <person name="Goodwin L."/>
            <person name="Pitluck S."/>
            <person name="Mavromatis K."/>
            <person name="Pati A."/>
            <person name="Mikhailova N."/>
            <person name="Chen A."/>
            <person name="Palaniappan K."/>
            <person name="Land M."/>
            <person name="Hauser L."/>
            <person name="Chang Y.J."/>
            <person name="Jeffries C.D."/>
            <person name="Detter J.C."/>
            <person name="Brettin T."/>
            <person name="Rohde M."/>
            <person name="Goker M."/>
            <person name="Bristow J."/>
            <person name="Markowitz V."/>
            <person name="Eisen J.A."/>
            <person name="Hugenholtz P."/>
            <person name="Kyrpides N.C."/>
            <person name="Klenk H.P."/>
        </authorList>
    </citation>
    <scope>NUCLEOTIDE SEQUENCE [LARGE SCALE GENOMIC DNA]</scope>
    <source>
        <strain evidence="3">DSM 14365 / CIP 107738 / JCM 11303 / AJ 13395 / SMP-2</strain>
    </source>
</reference>
<dbReference type="Proteomes" id="UP000001880">
    <property type="component" value="Chromosome"/>
</dbReference>
<keyword evidence="3" id="KW-1185">Reference proteome</keyword>
<protein>
    <submittedName>
        <fullName evidence="2">Uncharacterized protein</fullName>
    </submittedName>
</protein>
<accession>D0LIU9</accession>